<keyword evidence="5" id="KW-0560">Oxidoreductase</keyword>
<accession>A0A6I3MBW7</accession>
<dbReference type="PROSITE" id="PS51387">
    <property type="entry name" value="FAD_PCMH"/>
    <property type="match status" value="1"/>
</dbReference>
<feature type="domain" description="FAD-binding PCMH-type" evidence="6">
    <location>
        <begin position="42"/>
        <end position="208"/>
    </location>
</feature>
<evidence type="ECO:0000256" key="1">
    <source>
        <dbReference type="ARBA" id="ARBA00001974"/>
    </source>
</evidence>
<comment type="similarity">
    <text evidence="2">Belongs to the oxygen-dependent FAD-linked oxidoreductase family.</text>
</comment>
<dbReference type="Pfam" id="PF08031">
    <property type="entry name" value="BBE"/>
    <property type="match status" value="1"/>
</dbReference>
<dbReference type="Proteomes" id="UP000433071">
    <property type="component" value="Unassembled WGS sequence"/>
</dbReference>
<dbReference type="InterPro" id="IPR006093">
    <property type="entry name" value="Oxy_OxRdtase_FAD_BS"/>
</dbReference>
<evidence type="ECO:0000259" key="6">
    <source>
        <dbReference type="PROSITE" id="PS51387"/>
    </source>
</evidence>
<evidence type="ECO:0000313" key="7">
    <source>
        <dbReference type="EMBL" id="MTH67953.1"/>
    </source>
</evidence>
<dbReference type="AlphaFoldDB" id="A0A6I3MBW7"/>
<evidence type="ECO:0000256" key="3">
    <source>
        <dbReference type="ARBA" id="ARBA00022630"/>
    </source>
</evidence>
<keyword evidence="8" id="KW-1185">Reference proteome</keyword>
<dbReference type="Gene3D" id="3.40.462.20">
    <property type="match status" value="1"/>
</dbReference>
<evidence type="ECO:0000313" key="8">
    <source>
        <dbReference type="Proteomes" id="UP000433071"/>
    </source>
</evidence>
<dbReference type="InterPro" id="IPR016167">
    <property type="entry name" value="FAD-bd_PCMH_sub1"/>
</dbReference>
<dbReference type="InterPro" id="IPR012951">
    <property type="entry name" value="BBE"/>
</dbReference>
<dbReference type="PROSITE" id="PS00862">
    <property type="entry name" value="OX2_COVAL_FAD"/>
    <property type="match status" value="1"/>
</dbReference>
<gene>
    <name evidence="7" type="ORF">GJ743_06150</name>
</gene>
<dbReference type="Gene3D" id="3.30.43.10">
    <property type="entry name" value="Uridine Diphospho-n-acetylenolpyruvylglucosamine Reductase, domain 2"/>
    <property type="match status" value="1"/>
</dbReference>
<dbReference type="Pfam" id="PF01565">
    <property type="entry name" value="FAD_binding_4"/>
    <property type="match status" value="1"/>
</dbReference>
<dbReference type="SUPFAM" id="SSF56176">
    <property type="entry name" value="FAD-binding/transporter-associated domain-like"/>
    <property type="match status" value="1"/>
</dbReference>
<dbReference type="GO" id="GO:0016491">
    <property type="term" value="F:oxidoreductase activity"/>
    <property type="evidence" value="ECO:0007669"/>
    <property type="project" value="UniProtKB-KW"/>
</dbReference>
<comment type="caution">
    <text evidence="7">The sequence shown here is derived from an EMBL/GenBank/DDBJ whole genome shotgun (WGS) entry which is preliminary data.</text>
</comment>
<dbReference type="InterPro" id="IPR016166">
    <property type="entry name" value="FAD-bd_PCMH"/>
</dbReference>
<dbReference type="InterPro" id="IPR036318">
    <property type="entry name" value="FAD-bd_PCMH-like_sf"/>
</dbReference>
<organism evidence="7 8">
    <name type="scientific">Agromyces bracchium</name>
    <dbReference type="NCBI Taxonomy" id="88376"/>
    <lineage>
        <taxon>Bacteria</taxon>
        <taxon>Bacillati</taxon>
        <taxon>Actinomycetota</taxon>
        <taxon>Actinomycetes</taxon>
        <taxon>Micrococcales</taxon>
        <taxon>Microbacteriaceae</taxon>
        <taxon>Agromyces</taxon>
    </lineage>
</organism>
<evidence type="ECO:0000256" key="4">
    <source>
        <dbReference type="ARBA" id="ARBA00022827"/>
    </source>
</evidence>
<dbReference type="InterPro" id="IPR050416">
    <property type="entry name" value="FAD-linked_Oxidoreductase"/>
</dbReference>
<dbReference type="PANTHER" id="PTHR42973">
    <property type="entry name" value="BINDING OXIDOREDUCTASE, PUTATIVE (AFU_ORTHOLOGUE AFUA_1G17690)-RELATED"/>
    <property type="match status" value="1"/>
</dbReference>
<name>A0A6I3MBW7_9MICO</name>
<comment type="cofactor">
    <cofactor evidence="1">
        <name>FAD</name>
        <dbReference type="ChEBI" id="CHEBI:57692"/>
    </cofactor>
</comment>
<dbReference type="GO" id="GO:0071949">
    <property type="term" value="F:FAD binding"/>
    <property type="evidence" value="ECO:0007669"/>
    <property type="project" value="InterPro"/>
</dbReference>
<protein>
    <submittedName>
        <fullName evidence="7">FAD-binding protein</fullName>
    </submittedName>
</protein>
<reference evidence="7 8" key="1">
    <citation type="submission" date="2019-11" db="EMBL/GenBank/DDBJ databases">
        <title>Agromyces kandeliae sp. nov., isolated from mangrove soil.</title>
        <authorList>
            <person name="Wang R."/>
        </authorList>
    </citation>
    <scope>NUCLEOTIDE SEQUENCE [LARGE SCALE GENOMIC DNA]</scope>
    <source>
        <strain evidence="7 8">JCM 11433</strain>
    </source>
</reference>
<dbReference type="PANTHER" id="PTHR42973:SF39">
    <property type="entry name" value="FAD-BINDING PCMH-TYPE DOMAIN-CONTAINING PROTEIN"/>
    <property type="match status" value="1"/>
</dbReference>
<evidence type="ECO:0000256" key="5">
    <source>
        <dbReference type="ARBA" id="ARBA00023002"/>
    </source>
</evidence>
<dbReference type="OrthoDB" id="9775082at2"/>
<dbReference type="Gene3D" id="3.30.465.10">
    <property type="match status" value="1"/>
</dbReference>
<dbReference type="EMBL" id="WMLB01000017">
    <property type="protein sequence ID" value="MTH67953.1"/>
    <property type="molecule type" value="Genomic_DNA"/>
</dbReference>
<dbReference type="InterPro" id="IPR006094">
    <property type="entry name" value="Oxid_FAD_bind_N"/>
</dbReference>
<dbReference type="InterPro" id="IPR016169">
    <property type="entry name" value="FAD-bd_PCMH_sub2"/>
</dbReference>
<keyword evidence="3" id="KW-0285">Flavoprotein</keyword>
<sequence length="447" mass="46691">MSADGNRLCAMSFVTELSERMPQRVHAPGTPEYEAGAHVFHGQGTPDAVVRPTSAAEVAEAVRSAVAAGVPITVVAGGHGSDPATGGLVIDLSGLAAIELADGGLVHIGPGAQWGDVAATLAPHGLGVTSGDTRDVGVGGLALGGGIGWLVRMHGLTVDILREVEFVTASGDVLTLDAEHHPDLFWAVRGGGGNFGIATRFTFQASPVDGLVGGHVMFDQSDQRAVLGAWRDVMRHGPDELNSTLLVMPQLMPEMPAGPQLLVALQGSEEELRRLLEPLLSLPSVTDVALGPVEYPDLLEDGPPDKPPFEMVGGNGFVPDLSDAALDAFMATLDHALPTMLLLRGLGGAFSRVATDATAVAQRDGEVLFAVNRLVPDGAGPEAFASAHDGVEAAMAFTNGRYSNFTPEFGDDIVTEIYPATTLERLRAIKREVDPDDVFRPSHHITP</sequence>
<keyword evidence="4" id="KW-0274">FAD</keyword>
<evidence type="ECO:0000256" key="2">
    <source>
        <dbReference type="ARBA" id="ARBA00005466"/>
    </source>
</evidence>
<proteinExistence type="inferred from homology"/>